<dbReference type="EMBL" id="DF847199">
    <property type="protein sequence ID" value="GAT51413.1"/>
    <property type="molecule type" value="Genomic_DNA"/>
</dbReference>
<proteinExistence type="inferred from homology"/>
<keyword evidence="2 3" id="KW-0064">Aspartyl protease</keyword>
<dbReference type="CDD" id="cd05471">
    <property type="entry name" value="pepsin_like"/>
    <property type="match status" value="1"/>
</dbReference>
<dbReference type="Gene3D" id="2.40.70.10">
    <property type="entry name" value="Acid Proteases"/>
    <property type="match status" value="2"/>
</dbReference>
<keyword evidence="7" id="KW-1185">Reference proteome</keyword>
<keyword evidence="3 6" id="KW-0645">Protease</keyword>
<evidence type="ECO:0000256" key="3">
    <source>
        <dbReference type="RuleBase" id="RU000454"/>
    </source>
</evidence>
<sequence>MASALAALSVLSLACASSAEFVVSRHVSNVARTVVEPADIPPAQFVMPITQTTPRRASKKANLAALRAYLCGDKDTAVLSGSDLDQEYLTDVTVGGQTFPLIVDTGSSDTWVIQSGFQCYNLTTDAKLPEPDCDFGPKSFDTSASKTFKSFPKVSFNISYGDGEFLSGPVGFDTVTAGGLTVKSQEIGVPNLAAWEGDSVNSGLIGLAFPELTSVFNTTDPTKASSANHIPYNPFFFTAVQQGAVSNPYFSVALNRGNSTKATDPNLGFVAFGGIAPVELDKTAVTLAIEGYSTKTFAPIAKGGQMWYYTVPVDGYVFTGSSKLKTASNNTILDTGTTLNYVPSPVAKAYNELFVPKATFDEASGLYFVDCHPTTVPEFNVTLGGKHFPIDARDQVLNGGTDENGNEVCISGTQDGGKATADNVFILGDVFLHNVVPTFNIKTNEVTVTRRKKY</sequence>
<dbReference type="PROSITE" id="PS51767">
    <property type="entry name" value="PEPTIDASE_A1"/>
    <property type="match status" value="1"/>
</dbReference>
<accession>A0ABQ0LK01</accession>
<dbReference type="PROSITE" id="PS00141">
    <property type="entry name" value="ASP_PROTEASE"/>
    <property type="match status" value="1"/>
</dbReference>
<dbReference type="PANTHER" id="PTHR47966">
    <property type="entry name" value="BETA-SITE APP-CLEAVING ENZYME, ISOFORM A-RELATED"/>
    <property type="match status" value="1"/>
</dbReference>
<organism evidence="6 7">
    <name type="scientific">Mycena chlorophos</name>
    <name type="common">Agaric fungus</name>
    <name type="synonym">Agaricus chlorophos</name>
    <dbReference type="NCBI Taxonomy" id="658473"/>
    <lineage>
        <taxon>Eukaryota</taxon>
        <taxon>Fungi</taxon>
        <taxon>Dikarya</taxon>
        <taxon>Basidiomycota</taxon>
        <taxon>Agaricomycotina</taxon>
        <taxon>Agaricomycetes</taxon>
        <taxon>Agaricomycetidae</taxon>
        <taxon>Agaricales</taxon>
        <taxon>Marasmiineae</taxon>
        <taxon>Mycenaceae</taxon>
        <taxon>Mycena</taxon>
    </lineage>
</organism>
<protein>
    <submittedName>
        <fullName evidence="6">Acid protease</fullName>
    </submittedName>
</protein>
<dbReference type="InterPro" id="IPR001461">
    <property type="entry name" value="Aspartic_peptidase_A1"/>
</dbReference>
<keyword evidence="3" id="KW-0378">Hydrolase</keyword>
<dbReference type="InterPro" id="IPR034164">
    <property type="entry name" value="Pepsin-like_dom"/>
</dbReference>
<dbReference type="Pfam" id="PF00026">
    <property type="entry name" value="Asp"/>
    <property type="match status" value="1"/>
</dbReference>
<feature type="chain" id="PRO_5047399235" evidence="4">
    <location>
        <begin position="20"/>
        <end position="454"/>
    </location>
</feature>
<evidence type="ECO:0000256" key="4">
    <source>
        <dbReference type="SAM" id="SignalP"/>
    </source>
</evidence>
<dbReference type="PANTHER" id="PTHR47966:SF47">
    <property type="entry name" value="ENDOPEPTIDASE, PUTATIVE (AFU_ORTHOLOGUE AFUA_3G01220)-RELATED"/>
    <property type="match status" value="1"/>
</dbReference>
<comment type="similarity">
    <text evidence="1 3">Belongs to the peptidase A1 family.</text>
</comment>
<reference evidence="6" key="1">
    <citation type="submission" date="2014-09" db="EMBL/GenBank/DDBJ databases">
        <title>Genome sequence of the luminous mushroom Mycena chlorophos for searching fungal bioluminescence genes.</title>
        <authorList>
            <person name="Tanaka Y."/>
            <person name="Kasuga D."/>
            <person name="Oba Y."/>
            <person name="Hase S."/>
            <person name="Sato K."/>
            <person name="Oba Y."/>
            <person name="Sakakibara Y."/>
        </authorList>
    </citation>
    <scope>NUCLEOTIDE SEQUENCE</scope>
</reference>
<feature type="signal peptide" evidence="4">
    <location>
        <begin position="1"/>
        <end position="19"/>
    </location>
</feature>
<evidence type="ECO:0000313" key="6">
    <source>
        <dbReference type="EMBL" id="GAT51413.1"/>
    </source>
</evidence>
<dbReference type="Proteomes" id="UP000815677">
    <property type="component" value="Unassembled WGS sequence"/>
</dbReference>
<dbReference type="GO" id="GO:0006508">
    <property type="term" value="P:proteolysis"/>
    <property type="evidence" value="ECO:0007669"/>
    <property type="project" value="UniProtKB-KW"/>
</dbReference>
<gene>
    <name evidence="6" type="ORF">MCHLO_08557</name>
</gene>
<keyword evidence="4" id="KW-0732">Signal</keyword>
<dbReference type="InterPro" id="IPR033121">
    <property type="entry name" value="PEPTIDASE_A1"/>
</dbReference>
<evidence type="ECO:0000256" key="1">
    <source>
        <dbReference type="ARBA" id="ARBA00007447"/>
    </source>
</evidence>
<feature type="domain" description="Peptidase A1" evidence="5">
    <location>
        <begin position="88"/>
        <end position="449"/>
    </location>
</feature>
<dbReference type="InterPro" id="IPR021109">
    <property type="entry name" value="Peptidase_aspartic_dom_sf"/>
</dbReference>
<evidence type="ECO:0000256" key="2">
    <source>
        <dbReference type="ARBA" id="ARBA00022750"/>
    </source>
</evidence>
<dbReference type="InterPro" id="IPR001969">
    <property type="entry name" value="Aspartic_peptidase_AS"/>
</dbReference>
<dbReference type="PRINTS" id="PR00792">
    <property type="entry name" value="PEPSIN"/>
</dbReference>
<evidence type="ECO:0000313" key="7">
    <source>
        <dbReference type="Proteomes" id="UP000815677"/>
    </source>
</evidence>
<evidence type="ECO:0000259" key="5">
    <source>
        <dbReference type="PROSITE" id="PS51767"/>
    </source>
</evidence>
<dbReference type="GO" id="GO:0008233">
    <property type="term" value="F:peptidase activity"/>
    <property type="evidence" value="ECO:0007669"/>
    <property type="project" value="UniProtKB-KW"/>
</dbReference>
<dbReference type="SUPFAM" id="SSF50630">
    <property type="entry name" value="Acid proteases"/>
    <property type="match status" value="1"/>
</dbReference>
<name>A0ABQ0LK01_MYCCL</name>